<keyword evidence="5" id="KW-1185">Reference proteome</keyword>
<proteinExistence type="predicted"/>
<evidence type="ECO:0000256" key="1">
    <source>
        <dbReference type="SAM" id="Coils"/>
    </source>
</evidence>
<dbReference type="InterPro" id="IPR029480">
    <property type="entry name" value="Transpos_assoc"/>
</dbReference>
<feature type="region of interest" description="Disordered" evidence="2">
    <location>
        <begin position="201"/>
        <end position="247"/>
    </location>
</feature>
<gene>
    <name evidence="4" type="ORF">TSUD_209280</name>
</gene>
<sequence length="450" mass="51746">MNFTDRSWMYDRHDHGKRSGQVKEFFKLGVELFITTVKQNPIVIREGGIRCPCAVCQCTCMKSEDDIRKHLYRKEFQPNYWVWSSHGEGSTSAPVSFGRASTSRIEPVAVPQNYQHYDPFNEMNSMITNALGYNVPIYVPNDVHDPEEDNYDGDVHVERPNDEAQRLLPPHLRDDDEIRRRIISAHFVEYYAGGMRRGRRFASGSTSSFFQSDPYGIRDIADDSSRGSHRSTGRSRPSQETDEAYEERLRASIRDELREEVRQENQQQVQQQVQEQLQQQVQELVQQQLRHYEATRGAMWQGYVPQPQYNNPRNNSTSALGNLHGGSEGYRPDLTNMSRNVPSQLEYRPNDPMVNFNIDDFDIDDISIDLNDIPLHVEDTWQGGNSSGGRLPTRGSQIGARRQRVVQPTLTINEGGQNTRRRRAPAPRANDKGKGKQPQVLPEEDDVFYE</sequence>
<evidence type="ECO:0000259" key="3">
    <source>
        <dbReference type="Pfam" id="PF13963"/>
    </source>
</evidence>
<protein>
    <recommendedName>
        <fullName evidence="3">Transposase-associated domain-containing protein</fullName>
    </recommendedName>
</protein>
<feature type="domain" description="Transposase-associated" evidence="3">
    <location>
        <begin position="6"/>
        <end position="88"/>
    </location>
</feature>
<feature type="coiled-coil region" evidence="1">
    <location>
        <begin position="254"/>
        <end position="290"/>
    </location>
</feature>
<organism evidence="4 5">
    <name type="scientific">Trifolium subterraneum</name>
    <name type="common">Subterranean clover</name>
    <dbReference type="NCBI Taxonomy" id="3900"/>
    <lineage>
        <taxon>Eukaryota</taxon>
        <taxon>Viridiplantae</taxon>
        <taxon>Streptophyta</taxon>
        <taxon>Embryophyta</taxon>
        <taxon>Tracheophyta</taxon>
        <taxon>Spermatophyta</taxon>
        <taxon>Magnoliopsida</taxon>
        <taxon>eudicotyledons</taxon>
        <taxon>Gunneridae</taxon>
        <taxon>Pentapetalae</taxon>
        <taxon>rosids</taxon>
        <taxon>fabids</taxon>
        <taxon>Fabales</taxon>
        <taxon>Fabaceae</taxon>
        <taxon>Papilionoideae</taxon>
        <taxon>50 kb inversion clade</taxon>
        <taxon>NPAAA clade</taxon>
        <taxon>Hologalegina</taxon>
        <taxon>IRL clade</taxon>
        <taxon>Trifolieae</taxon>
        <taxon>Trifolium</taxon>
    </lineage>
</organism>
<accession>A0A2Z6P3U4</accession>
<name>A0A2Z6P3U4_TRISU</name>
<feature type="compositionally biased region" description="Polar residues" evidence="2">
    <location>
        <begin position="406"/>
        <end position="418"/>
    </location>
</feature>
<dbReference type="OrthoDB" id="1412182at2759"/>
<dbReference type="Pfam" id="PF13963">
    <property type="entry name" value="Transpos_assoc"/>
    <property type="match status" value="1"/>
</dbReference>
<evidence type="ECO:0000313" key="4">
    <source>
        <dbReference type="EMBL" id="GAU38349.1"/>
    </source>
</evidence>
<evidence type="ECO:0000256" key="2">
    <source>
        <dbReference type="SAM" id="MobiDB-lite"/>
    </source>
</evidence>
<reference evidence="5" key="1">
    <citation type="journal article" date="2017" name="Front. Plant Sci.">
        <title>Climate Clever Clovers: New Paradigm to Reduce the Environmental Footprint of Ruminants by Breeding Low Methanogenic Forages Utilizing Haplotype Variation.</title>
        <authorList>
            <person name="Kaur P."/>
            <person name="Appels R."/>
            <person name="Bayer P.E."/>
            <person name="Keeble-Gagnere G."/>
            <person name="Wang J."/>
            <person name="Hirakawa H."/>
            <person name="Shirasawa K."/>
            <person name="Vercoe P."/>
            <person name="Stefanova K."/>
            <person name="Durmic Z."/>
            <person name="Nichols P."/>
            <person name="Revell C."/>
            <person name="Isobe S.N."/>
            <person name="Edwards D."/>
            <person name="Erskine W."/>
        </authorList>
    </citation>
    <scope>NUCLEOTIDE SEQUENCE [LARGE SCALE GENOMIC DNA]</scope>
    <source>
        <strain evidence="5">cv. Daliak</strain>
    </source>
</reference>
<keyword evidence="1" id="KW-0175">Coiled coil</keyword>
<evidence type="ECO:0000313" key="5">
    <source>
        <dbReference type="Proteomes" id="UP000242715"/>
    </source>
</evidence>
<dbReference type="EMBL" id="DF973712">
    <property type="protein sequence ID" value="GAU38349.1"/>
    <property type="molecule type" value="Genomic_DNA"/>
</dbReference>
<feature type="region of interest" description="Disordered" evidence="2">
    <location>
        <begin position="381"/>
        <end position="450"/>
    </location>
</feature>
<dbReference type="Proteomes" id="UP000242715">
    <property type="component" value="Unassembled WGS sequence"/>
</dbReference>
<dbReference type="AlphaFoldDB" id="A0A2Z6P3U4"/>